<evidence type="ECO:0000313" key="1">
    <source>
        <dbReference type="Proteomes" id="UP000189701"/>
    </source>
</evidence>
<reference evidence="1" key="1">
    <citation type="journal article" date="2013" name="Genome Biol.">
        <title>Reference genomes and transcriptomes of Nicotiana sylvestris and Nicotiana tomentosiformis.</title>
        <authorList>
            <person name="Sierro N."/>
            <person name="Battey J.N."/>
            <person name="Ouadi S."/>
            <person name="Bovet L."/>
            <person name="Goepfert S."/>
            <person name="Bakaher N."/>
            <person name="Peitsch M.C."/>
            <person name="Ivanov N.V."/>
        </authorList>
    </citation>
    <scope>NUCLEOTIDE SEQUENCE [LARGE SCALE GENOMIC DNA]</scope>
</reference>
<protein>
    <submittedName>
        <fullName evidence="2">Uncharacterized protein LOC104234011</fullName>
    </submittedName>
</protein>
<reference evidence="2" key="2">
    <citation type="submission" date="2025-08" db="UniProtKB">
        <authorList>
            <consortium name="RefSeq"/>
        </authorList>
    </citation>
    <scope>IDENTIFICATION</scope>
    <source>
        <tissue evidence="2">Leaf</tissue>
    </source>
</reference>
<dbReference type="AlphaFoldDB" id="A0A1U7X4L3"/>
<feature type="non-terminal residue" evidence="2">
    <location>
        <position position="1"/>
    </location>
</feature>
<evidence type="ECO:0000313" key="2">
    <source>
        <dbReference type="RefSeq" id="XP_009785803.1"/>
    </source>
</evidence>
<dbReference type="Proteomes" id="UP000189701">
    <property type="component" value="Unplaced"/>
</dbReference>
<gene>
    <name evidence="2" type="primary">LOC104234011</name>
</gene>
<name>A0A1U7X4L3_NICSY</name>
<proteinExistence type="predicted"/>
<sequence>LCLLFQAIGILGLLNKLLDIYTYSAPN</sequence>
<organism evidence="1 2">
    <name type="scientific">Nicotiana sylvestris</name>
    <name type="common">Wood tobacco</name>
    <name type="synonym">South American tobacco</name>
    <dbReference type="NCBI Taxonomy" id="4096"/>
    <lineage>
        <taxon>Eukaryota</taxon>
        <taxon>Viridiplantae</taxon>
        <taxon>Streptophyta</taxon>
        <taxon>Embryophyta</taxon>
        <taxon>Tracheophyta</taxon>
        <taxon>Spermatophyta</taxon>
        <taxon>Magnoliopsida</taxon>
        <taxon>eudicotyledons</taxon>
        <taxon>Gunneridae</taxon>
        <taxon>Pentapetalae</taxon>
        <taxon>asterids</taxon>
        <taxon>lamiids</taxon>
        <taxon>Solanales</taxon>
        <taxon>Solanaceae</taxon>
        <taxon>Nicotianoideae</taxon>
        <taxon>Nicotianeae</taxon>
        <taxon>Nicotiana</taxon>
    </lineage>
</organism>
<accession>A0A1U7X4L3</accession>
<keyword evidence="1" id="KW-1185">Reference proteome</keyword>
<dbReference type="RefSeq" id="XP_009785803.1">
    <property type="nucleotide sequence ID" value="XM_009787501.1"/>
</dbReference>